<reference evidence="1" key="1">
    <citation type="submission" date="2016-04" db="EMBL/GenBank/DDBJ databases">
        <authorList>
            <person name="Evans L.H."/>
            <person name="Alamgir A."/>
            <person name="Owens N."/>
            <person name="Weber N.D."/>
            <person name="Virtaneva K."/>
            <person name="Barbian K."/>
            <person name="Babar A."/>
            <person name="Rosenke K."/>
        </authorList>
    </citation>
    <scope>NUCLEOTIDE SEQUENCE [LARGE SCALE GENOMIC DNA]</scope>
    <source>
        <strain evidence="1">CBS 101.48</strain>
    </source>
</reference>
<dbReference type="InParanoid" id="A0A168MI75"/>
<dbReference type="Proteomes" id="UP000078561">
    <property type="component" value="Unassembled WGS sequence"/>
</dbReference>
<evidence type="ECO:0000313" key="2">
    <source>
        <dbReference type="Proteomes" id="UP000078561"/>
    </source>
</evidence>
<proteinExistence type="predicted"/>
<name>A0A168MI75_ABSGL</name>
<dbReference type="AlphaFoldDB" id="A0A168MI75"/>
<dbReference type="EMBL" id="LT552236">
    <property type="protein sequence ID" value="SAL98561.1"/>
    <property type="molecule type" value="Genomic_DNA"/>
</dbReference>
<feature type="non-terminal residue" evidence="1">
    <location>
        <position position="1"/>
    </location>
</feature>
<keyword evidence="2" id="KW-1185">Reference proteome</keyword>
<protein>
    <submittedName>
        <fullName evidence="1">Uncharacterized protein</fullName>
    </submittedName>
</protein>
<organism evidence="1">
    <name type="scientific">Absidia glauca</name>
    <name type="common">Pin mould</name>
    <dbReference type="NCBI Taxonomy" id="4829"/>
    <lineage>
        <taxon>Eukaryota</taxon>
        <taxon>Fungi</taxon>
        <taxon>Fungi incertae sedis</taxon>
        <taxon>Mucoromycota</taxon>
        <taxon>Mucoromycotina</taxon>
        <taxon>Mucoromycetes</taxon>
        <taxon>Mucorales</taxon>
        <taxon>Cunninghamellaceae</taxon>
        <taxon>Absidia</taxon>
    </lineage>
</organism>
<gene>
    <name evidence="1" type="primary">ABSGL_04112.1 scaffold 5101</name>
</gene>
<dbReference type="OrthoDB" id="2287179at2759"/>
<evidence type="ECO:0000313" key="1">
    <source>
        <dbReference type="EMBL" id="SAL98561.1"/>
    </source>
</evidence>
<accession>A0A168MI75</accession>
<sequence length="206" mass="23730">TPLGQNRPIFTLKSLLKDAKYQRLDYLEHSDTNLDGLQQQVETFMKKLIRQTGWDQSSSDHISPRPLNIKAFRHLDLTETNEDGTINKSIMRTGVFYSNKCEDHVKTMDVTETQLESDDYLVYYAKVICFFEVVYDNRKKYRLCALQRYDTIDTPHPTGYQTLVSSSLAVCCVEHILEKVYVVPDFGDESGKRFLLNVVSGIIEDG</sequence>